<evidence type="ECO:0000313" key="7">
    <source>
        <dbReference type="Proteomes" id="UP001218638"/>
    </source>
</evidence>
<feature type="transmembrane region" description="Helical" evidence="4">
    <location>
        <begin position="104"/>
        <end position="124"/>
    </location>
</feature>
<evidence type="ECO:0000256" key="3">
    <source>
        <dbReference type="ARBA" id="ARBA00023136"/>
    </source>
</evidence>
<feature type="transmembrane region" description="Helical" evidence="4">
    <location>
        <begin position="136"/>
        <end position="153"/>
    </location>
</feature>
<evidence type="ECO:0000313" key="6">
    <source>
        <dbReference type="EMBL" id="WED64982.1"/>
    </source>
</evidence>
<feature type="transmembrane region" description="Helical" evidence="4">
    <location>
        <begin position="165"/>
        <end position="187"/>
    </location>
</feature>
<dbReference type="InterPro" id="IPR036259">
    <property type="entry name" value="MFS_trans_sf"/>
</dbReference>
<dbReference type="KEGG" id="slom:PXH66_21755"/>
<dbReference type="PROSITE" id="PS50850">
    <property type="entry name" value="MFS"/>
    <property type="match status" value="1"/>
</dbReference>
<organism evidence="6 7">
    <name type="scientific">Synoicihabitans lomoniglobus</name>
    <dbReference type="NCBI Taxonomy" id="2909285"/>
    <lineage>
        <taxon>Bacteria</taxon>
        <taxon>Pseudomonadati</taxon>
        <taxon>Verrucomicrobiota</taxon>
        <taxon>Opitutia</taxon>
        <taxon>Opitutales</taxon>
        <taxon>Opitutaceae</taxon>
        <taxon>Synoicihabitans</taxon>
    </lineage>
</organism>
<evidence type="ECO:0000259" key="5">
    <source>
        <dbReference type="PROSITE" id="PS50850"/>
    </source>
</evidence>
<keyword evidence="3 4" id="KW-0472">Membrane</keyword>
<dbReference type="InterPro" id="IPR011701">
    <property type="entry name" value="MFS"/>
</dbReference>
<feature type="transmembrane region" description="Helical" evidence="4">
    <location>
        <begin position="282"/>
        <end position="300"/>
    </location>
</feature>
<gene>
    <name evidence="6" type="ORF">PXH66_21755</name>
</gene>
<name>A0AAF0CI46_9BACT</name>
<dbReference type="AlphaFoldDB" id="A0AAF0CI46"/>
<dbReference type="Gene3D" id="1.20.1250.20">
    <property type="entry name" value="MFS general substrate transporter like domains"/>
    <property type="match status" value="1"/>
</dbReference>
<feature type="transmembrane region" description="Helical" evidence="4">
    <location>
        <begin position="12"/>
        <end position="36"/>
    </location>
</feature>
<feature type="transmembrane region" description="Helical" evidence="4">
    <location>
        <begin position="216"/>
        <end position="236"/>
    </location>
</feature>
<keyword evidence="7" id="KW-1185">Reference proteome</keyword>
<dbReference type="EMBL" id="CP119075">
    <property type="protein sequence ID" value="WED64982.1"/>
    <property type="molecule type" value="Genomic_DNA"/>
</dbReference>
<dbReference type="SUPFAM" id="SSF103473">
    <property type="entry name" value="MFS general substrate transporter"/>
    <property type="match status" value="1"/>
</dbReference>
<keyword evidence="1 4" id="KW-0812">Transmembrane</keyword>
<dbReference type="InterPro" id="IPR020846">
    <property type="entry name" value="MFS_dom"/>
</dbReference>
<dbReference type="PANTHER" id="PTHR23534:SF1">
    <property type="entry name" value="MAJOR FACILITATOR SUPERFAMILY PROTEIN"/>
    <property type="match status" value="1"/>
</dbReference>
<keyword evidence="2 4" id="KW-1133">Transmembrane helix</keyword>
<dbReference type="Pfam" id="PF07690">
    <property type="entry name" value="MFS_1"/>
    <property type="match status" value="1"/>
</dbReference>
<feature type="domain" description="Major facilitator superfamily (MFS) profile" evidence="5">
    <location>
        <begin position="214"/>
        <end position="400"/>
    </location>
</feature>
<evidence type="ECO:0000256" key="2">
    <source>
        <dbReference type="ARBA" id="ARBA00022989"/>
    </source>
</evidence>
<feature type="transmembrane region" description="Helical" evidence="4">
    <location>
        <begin position="370"/>
        <end position="389"/>
    </location>
</feature>
<proteinExistence type="predicted"/>
<protein>
    <submittedName>
        <fullName evidence="6">MFS transporter</fullName>
    </submittedName>
</protein>
<accession>A0AAF0CI46</accession>
<sequence>MPLPTLPRLPTNVWVLAVTQAFGMSTVSMMALVAGLLGTTLAPTPKLATLPTAMIVIGTASSMLWVPFLLQAWGRKRGTLVGFAAAFLACGLGAAAAVRGSFPLLLACGYGMGIGIAFWQQLRFAALESVDDPQRYGTVLAVMMMGGLTSAFLGPEMGALGRDLWPQAFAGSFLLVAGLLALGLIAFQFFQEPPRQASTDRSEARPLRVIARSPRFLIAAGSAAVGFAVMSFVMTATPINMHELCGIELADTKRVIQAHIIAMFAPSLASSWLMSRFGLSRMMAMGAGMFGVVVLIGLLGQELMHFWGSLLLLGIGWNFLFVGGTALLPTCYRPSEKFKVQALNDVIVFSTQAIASLSAGWFLFSYGWNIMLFTCMPLVLAAWGLARWLRRVEDPQTRSA</sequence>
<reference evidence="6" key="1">
    <citation type="submission" date="2023-03" db="EMBL/GenBank/DDBJ databases">
        <title>Lomoglobus Profundus gen. nov., sp. nov., a novel member of the phylum Verrucomicrobia, isolated from deep-marine sediment of South China Sea.</title>
        <authorList>
            <person name="Ahmad T."/>
            <person name="Ishaq S.E."/>
            <person name="Wang F."/>
        </authorList>
    </citation>
    <scope>NUCLEOTIDE SEQUENCE</scope>
    <source>
        <strain evidence="6">LMO-M01</strain>
    </source>
</reference>
<dbReference type="Proteomes" id="UP001218638">
    <property type="component" value="Chromosome"/>
</dbReference>
<evidence type="ECO:0000256" key="1">
    <source>
        <dbReference type="ARBA" id="ARBA00022692"/>
    </source>
</evidence>
<feature type="transmembrane region" description="Helical" evidence="4">
    <location>
        <begin position="80"/>
        <end position="98"/>
    </location>
</feature>
<feature type="transmembrane region" description="Helical" evidence="4">
    <location>
        <begin position="306"/>
        <end position="330"/>
    </location>
</feature>
<dbReference type="PANTHER" id="PTHR23534">
    <property type="entry name" value="MFS PERMEASE"/>
    <property type="match status" value="1"/>
</dbReference>
<dbReference type="RefSeq" id="WP_330928326.1">
    <property type="nucleotide sequence ID" value="NZ_CP119075.1"/>
</dbReference>
<feature type="transmembrane region" description="Helical" evidence="4">
    <location>
        <begin position="48"/>
        <end position="68"/>
    </location>
</feature>
<evidence type="ECO:0000256" key="4">
    <source>
        <dbReference type="SAM" id="Phobius"/>
    </source>
</evidence>
<dbReference type="GO" id="GO:0022857">
    <property type="term" value="F:transmembrane transporter activity"/>
    <property type="evidence" value="ECO:0007669"/>
    <property type="project" value="InterPro"/>
</dbReference>